<gene>
    <name evidence="1" type="ORF">NDU88_002745</name>
</gene>
<reference evidence="1" key="1">
    <citation type="journal article" date="2022" name="bioRxiv">
        <title>Sequencing and chromosome-scale assembly of the giantPleurodeles waltlgenome.</title>
        <authorList>
            <person name="Brown T."/>
            <person name="Elewa A."/>
            <person name="Iarovenko S."/>
            <person name="Subramanian E."/>
            <person name="Araus A.J."/>
            <person name="Petzold A."/>
            <person name="Susuki M."/>
            <person name="Suzuki K.-i.T."/>
            <person name="Hayashi T."/>
            <person name="Toyoda A."/>
            <person name="Oliveira C."/>
            <person name="Osipova E."/>
            <person name="Leigh N.D."/>
            <person name="Simon A."/>
            <person name="Yun M.H."/>
        </authorList>
    </citation>
    <scope>NUCLEOTIDE SEQUENCE</scope>
    <source>
        <strain evidence="1">20211129_DDA</strain>
        <tissue evidence="1">Liver</tissue>
    </source>
</reference>
<comment type="caution">
    <text evidence="1">The sequence shown here is derived from an EMBL/GenBank/DDBJ whole genome shotgun (WGS) entry which is preliminary data.</text>
</comment>
<sequence>MQPAVLEDSAFCESTGQQIISYLEFNADTASSHSIEWDMFKAAFLGHCIGFGIGARRQLDREGSAIERQLLRHESEGVQNPSVLSQLLAVRKNNSALIELLRCLNYAAHSVNVYARADRASALLARLI</sequence>
<accession>A0AAV7MNZ1</accession>
<evidence type="ECO:0000313" key="1">
    <source>
        <dbReference type="EMBL" id="KAJ1105338.1"/>
    </source>
</evidence>
<dbReference type="AlphaFoldDB" id="A0AAV7MNZ1"/>
<organism evidence="1 2">
    <name type="scientific">Pleurodeles waltl</name>
    <name type="common">Iberian ribbed newt</name>
    <dbReference type="NCBI Taxonomy" id="8319"/>
    <lineage>
        <taxon>Eukaryota</taxon>
        <taxon>Metazoa</taxon>
        <taxon>Chordata</taxon>
        <taxon>Craniata</taxon>
        <taxon>Vertebrata</taxon>
        <taxon>Euteleostomi</taxon>
        <taxon>Amphibia</taxon>
        <taxon>Batrachia</taxon>
        <taxon>Caudata</taxon>
        <taxon>Salamandroidea</taxon>
        <taxon>Salamandridae</taxon>
        <taxon>Pleurodelinae</taxon>
        <taxon>Pleurodeles</taxon>
    </lineage>
</organism>
<evidence type="ECO:0000313" key="2">
    <source>
        <dbReference type="Proteomes" id="UP001066276"/>
    </source>
</evidence>
<name>A0AAV7MNZ1_PLEWA</name>
<dbReference type="Proteomes" id="UP001066276">
    <property type="component" value="Chromosome 9"/>
</dbReference>
<protein>
    <submittedName>
        <fullName evidence="1">Uncharacterized protein</fullName>
    </submittedName>
</protein>
<dbReference type="EMBL" id="JANPWB010000013">
    <property type="protein sequence ID" value="KAJ1105338.1"/>
    <property type="molecule type" value="Genomic_DNA"/>
</dbReference>
<proteinExistence type="predicted"/>
<keyword evidence="2" id="KW-1185">Reference proteome</keyword>